<proteinExistence type="predicted"/>
<dbReference type="EMBL" id="KQ981253">
    <property type="protein sequence ID" value="KYN44180.1"/>
    <property type="molecule type" value="Genomic_DNA"/>
</dbReference>
<evidence type="ECO:0000313" key="3">
    <source>
        <dbReference type="Proteomes" id="UP000078541"/>
    </source>
</evidence>
<dbReference type="AlphaFoldDB" id="A0A151K0E2"/>
<protein>
    <submittedName>
        <fullName evidence="2">Uncharacterized protein</fullName>
    </submittedName>
</protein>
<name>A0A151K0E2_9HYME</name>
<organism evidence="2 3">
    <name type="scientific">Trachymyrmex septentrionalis</name>
    <dbReference type="NCBI Taxonomy" id="34720"/>
    <lineage>
        <taxon>Eukaryota</taxon>
        <taxon>Metazoa</taxon>
        <taxon>Ecdysozoa</taxon>
        <taxon>Arthropoda</taxon>
        <taxon>Hexapoda</taxon>
        <taxon>Insecta</taxon>
        <taxon>Pterygota</taxon>
        <taxon>Neoptera</taxon>
        <taxon>Endopterygota</taxon>
        <taxon>Hymenoptera</taxon>
        <taxon>Apocrita</taxon>
        <taxon>Aculeata</taxon>
        <taxon>Formicoidea</taxon>
        <taxon>Formicidae</taxon>
        <taxon>Myrmicinae</taxon>
        <taxon>Trachymyrmex</taxon>
    </lineage>
</organism>
<evidence type="ECO:0000313" key="2">
    <source>
        <dbReference type="EMBL" id="KYN44180.1"/>
    </source>
</evidence>
<accession>A0A151K0E2</accession>
<sequence>MPIQMEGMRTQAEAKCVCSDCSEIHLETGHVGRGRVEQVPQWLVLTRAEARGFVAPLLPPPACPARLQPLPPLPSLTATGHPPTYGPTNGLRAPWLEPAMTRATSRDDDGDADATTAVDAGRRAGAPGLNVATPQLPAISWFLA</sequence>
<evidence type="ECO:0000256" key="1">
    <source>
        <dbReference type="SAM" id="MobiDB-lite"/>
    </source>
</evidence>
<gene>
    <name evidence="2" type="ORF">ALC56_01363</name>
</gene>
<keyword evidence="3" id="KW-1185">Reference proteome</keyword>
<reference evidence="2 3" key="1">
    <citation type="submission" date="2016-03" db="EMBL/GenBank/DDBJ databases">
        <title>Trachymyrmex septentrionalis WGS genome.</title>
        <authorList>
            <person name="Nygaard S."/>
            <person name="Hu H."/>
            <person name="Boomsma J."/>
            <person name="Zhang G."/>
        </authorList>
    </citation>
    <scope>NUCLEOTIDE SEQUENCE [LARGE SCALE GENOMIC DNA]</scope>
    <source>
        <strain evidence="2">Tsep2-gDNA-1</strain>
        <tissue evidence="2">Whole body</tissue>
    </source>
</reference>
<dbReference type="Proteomes" id="UP000078541">
    <property type="component" value="Unassembled WGS sequence"/>
</dbReference>
<feature type="region of interest" description="Disordered" evidence="1">
    <location>
        <begin position="69"/>
        <end position="115"/>
    </location>
</feature>